<accession>A0ABU6UEV4</accession>
<dbReference type="SUPFAM" id="SSF50630">
    <property type="entry name" value="Acid proteases"/>
    <property type="match status" value="1"/>
</dbReference>
<dbReference type="PROSITE" id="PS51767">
    <property type="entry name" value="PEPTIDASE_A1"/>
    <property type="match status" value="1"/>
</dbReference>
<dbReference type="Pfam" id="PF14541">
    <property type="entry name" value="TAXi_C"/>
    <property type="match status" value="1"/>
</dbReference>
<gene>
    <name evidence="5" type="primary">BACE1_7</name>
    <name evidence="5" type="ORF">PIB30_043615</name>
</gene>
<keyword evidence="3" id="KW-0378">Hydrolase</keyword>
<comment type="similarity">
    <text evidence="1">Belongs to the peptidase A1 family.</text>
</comment>
<dbReference type="InterPro" id="IPR033121">
    <property type="entry name" value="PEPTIDASE_A1"/>
</dbReference>
<reference evidence="5 6" key="1">
    <citation type="journal article" date="2023" name="Plants (Basel)">
        <title>Bridging the Gap: Combining Genomics and Transcriptomics Approaches to Understand Stylosanthes scabra, an Orphan Legume from the Brazilian Caatinga.</title>
        <authorList>
            <person name="Ferreira-Neto J.R.C."/>
            <person name="da Silva M.D."/>
            <person name="Binneck E."/>
            <person name="de Melo N.F."/>
            <person name="da Silva R.H."/>
            <person name="de Melo A.L.T.M."/>
            <person name="Pandolfi V."/>
            <person name="Bustamante F.O."/>
            <person name="Brasileiro-Vidal A.C."/>
            <person name="Benko-Iseppon A.M."/>
        </authorList>
    </citation>
    <scope>NUCLEOTIDE SEQUENCE [LARGE SCALE GENOMIC DNA]</scope>
    <source>
        <tissue evidence="5">Leaves</tissue>
    </source>
</reference>
<dbReference type="PANTHER" id="PTHR47967">
    <property type="entry name" value="OS07G0603500 PROTEIN-RELATED"/>
    <property type="match status" value="1"/>
</dbReference>
<dbReference type="Proteomes" id="UP001341840">
    <property type="component" value="Unassembled WGS sequence"/>
</dbReference>
<dbReference type="Pfam" id="PF14543">
    <property type="entry name" value="TAXi_N"/>
    <property type="match status" value="1"/>
</dbReference>
<dbReference type="Gene3D" id="2.40.70.10">
    <property type="entry name" value="Acid Proteases"/>
    <property type="match status" value="2"/>
</dbReference>
<proteinExistence type="inferred from homology"/>
<evidence type="ECO:0000313" key="6">
    <source>
        <dbReference type="Proteomes" id="UP001341840"/>
    </source>
</evidence>
<feature type="domain" description="Peptidase A1" evidence="4">
    <location>
        <begin position="83"/>
        <end position="376"/>
    </location>
</feature>
<keyword evidence="6" id="KW-1185">Reference proteome</keyword>
<comment type="caution">
    <text evidence="5">The sequence shown here is derived from an EMBL/GenBank/DDBJ whole genome shotgun (WGS) entry which is preliminary data.</text>
</comment>
<organism evidence="5 6">
    <name type="scientific">Stylosanthes scabra</name>
    <dbReference type="NCBI Taxonomy" id="79078"/>
    <lineage>
        <taxon>Eukaryota</taxon>
        <taxon>Viridiplantae</taxon>
        <taxon>Streptophyta</taxon>
        <taxon>Embryophyta</taxon>
        <taxon>Tracheophyta</taxon>
        <taxon>Spermatophyta</taxon>
        <taxon>Magnoliopsida</taxon>
        <taxon>eudicotyledons</taxon>
        <taxon>Gunneridae</taxon>
        <taxon>Pentapetalae</taxon>
        <taxon>rosids</taxon>
        <taxon>fabids</taxon>
        <taxon>Fabales</taxon>
        <taxon>Fabaceae</taxon>
        <taxon>Papilionoideae</taxon>
        <taxon>50 kb inversion clade</taxon>
        <taxon>dalbergioids sensu lato</taxon>
        <taxon>Dalbergieae</taxon>
        <taxon>Pterocarpus clade</taxon>
        <taxon>Stylosanthes</taxon>
    </lineage>
</organism>
<dbReference type="InterPro" id="IPR021109">
    <property type="entry name" value="Peptidase_aspartic_dom_sf"/>
</dbReference>
<dbReference type="InterPro" id="IPR051708">
    <property type="entry name" value="Plant_Aspart_Prot_A1"/>
</dbReference>
<dbReference type="PANTHER" id="PTHR47967:SF91">
    <property type="entry name" value="PEPTIDASE A1 DOMAIN-CONTAINING PROTEIN"/>
    <property type="match status" value="1"/>
</dbReference>
<dbReference type="InterPro" id="IPR032861">
    <property type="entry name" value="TAXi_N"/>
</dbReference>
<evidence type="ECO:0000256" key="3">
    <source>
        <dbReference type="ARBA" id="ARBA00022801"/>
    </source>
</evidence>
<keyword evidence="2" id="KW-0645">Protease</keyword>
<sequence length="376" mass="42456">MPLESSSHNNSDISFNNNDGFSIPLIHRDSPLSPSYNHSKTPLESRISQLKHSISRMNYLSSLLHKPQKISLPISYDPASYLYITSFYIGTPPTKVFGFVDTASDIIWTNSKRAFNRLSSSSFIFLTCNDKNYCKKLGDDRRTCKKGNDPCTYRNSYMDKSSTTGVISQDKFRFDASKDLGTVTFGYANDPSSEHFTGKDINGCLGLSRAAPFSLITQLEIKKFSHCLIKDGSKSSTMRFGSEAVINSENSTPLLDDPRLYYVQLKGINVGEKKVEGTVRQFGTIYVDTGSSYSMLKETVFTPFLKLVKELVPKTDVVPASQYDKDLEFCFKATSRCEGFAKGDVSLHQRRCYFRERCYLCGFCRWNLVSCDYKIP</sequence>
<dbReference type="InterPro" id="IPR032799">
    <property type="entry name" value="TAXi_C"/>
</dbReference>
<evidence type="ECO:0000256" key="2">
    <source>
        <dbReference type="ARBA" id="ARBA00022670"/>
    </source>
</evidence>
<dbReference type="EMBL" id="JASCZI010121084">
    <property type="protein sequence ID" value="MED6159589.1"/>
    <property type="molecule type" value="Genomic_DNA"/>
</dbReference>
<evidence type="ECO:0000259" key="4">
    <source>
        <dbReference type="PROSITE" id="PS51767"/>
    </source>
</evidence>
<evidence type="ECO:0000313" key="5">
    <source>
        <dbReference type="EMBL" id="MED6159589.1"/>
    </source>
</evidence>
<evidence type="ECO:0000256" key="1">
    <source>
        <dbReference type="ARBA" id="ARBA00007447"/>
    </source>
</evidence>
<protein>
    <submittedName>
        <fullName evidence="5">Beta-site APP-cleaving enzyme</fullName>
    </submittedName>
</protein>
<name>A0ABU6UEV4_9FABA</name>